<name>A0AAV5IMY8_9ROSI</name>
<dbReference type="Proteomes" id="UP001054252">
    <property type="component" value="Unassembled WGS sequence"/>
</dbReference>
<gene>
    <name evidence="1" type="ORF">SLEP1_g12957</name>
</gene>
<dbReference type="AlphaFoldDB" id="A0AAV5IMY8"/>
<evidence type="ECO:0000313" key="2">
    <source>
        <dbReference type="Proteomes" id="UP001054252"/>
    </source>
</evidence>
<sequence>MAQEACFTPCTMPCRLIDINCFSCSLSCSVMLPPKPPIPALLNMMSSLPFHATASSTADSTSASFATSQCMYRPPMELASSVPSSSSMSTITT</sequence>
<comment type="caution">
    <text evidence="1">The sequence shown here is derived from an EMBL/GenBank/DDBJ whole genome shotgun (WGS) entry which is preliminary data.</text>
</comment>
<reference evidence="1 2" key="1">
    <citation type="journal article" date="2021" name="Commun. Biol.">
        <title>The genome of Shorea leprosula (Dipterocarpaceae) highlights the ecological relevance of drought in aseasonal tropical rainforests.</title>
        <authorList>
            <person name="Ng K.K.S."/>
            <person name="Kobayashi M.J."/>
            <person name="Fawcett J.A."/>
            <person name="Hatakeyama M."/>
            <person name="Paape T."/>
            <person name="Ng C.H."/>
            <person name="Ang C.C."/>
            <person name="Tnah L.H."/>
            <person name="Lee C.T."/>
            <person name="Nishiyama T."/>
            <person name="Sese J."/>
            <person name="O'Brien M.J."/>
            <person name="Copetti D."/>
            <person name="Mohd Noor M.I."/>
            <person name="Ong R.C."/>
            <person name="Putra M."/>
            <person name="Sireger I.Z."/>
            <person name="Indrioko S."/>
            <person name="Kosugi Y."/>
            <person name="Izuno A."/>
            <person name="Isagi Y."/>
            <person name="Lee S.L."/>
            <person name="Shimizu K.K."/>
        </authorList>
    </citation>
    <scope>NUCLEOTIDE SEQUENCE [LARGE SCALE GENOMIC DNA]</scope>
    <source>
        <strain evidence="1">214</strain>
    </source>
</reference>
<proteinExistence type="predicted"/>
<evidence type="ECO:0000313" key="1">
    <source>
        <dbReference type="EMBL" id="GKV00225.1"/>
    </source>
</evidence>
<protein>
    <submittedName>
        <fullName evidence="1">Uncharacterized protein</fullName>
    </submittedName>
</protein>
<dbReference type="EMBL" id="BPVZ01000015">
    <property type="protein sequence ID" value="GKV00225.1"/>
    <property type="molecule type" value="Genomic_DNA"/>
</dbReference>
<organism evidence="1 2">
    <name type="scientific">Rubroshorea leprosula</name>
    <dbReference type="NCBI Taxonomy" id="152421"/>
    <lineage>
        <taxon>Eukaryota</taxon>
        <taxon>Viridiplantae</taxon>
        <taxon>Streptophyta</taxon>
        <taxon>Embryophyta</taxon>
        <taxon>Tracheophyta</taxon>
        <taxon>Spermatophyta</taxon>
        <taxon>Magnoliopsida</taxon>
        <taxon>eudicotyledons</taxon>
        <taxon>Gunneridae</taxon>
        <taxon>Pentapetalae</taxon>
        <taxon>rosids</taxon>
        <taxon>malvids</taxon>
        <taxon>Malvales</taxon>
        <taxon>Dipterocarpaceae</taxon>
        <taxon>Rubroshorea</taxon>
    </lineage>
</organism>
<accession>A0AAV5IMY8</accession>
<keyword evidence="2" id="KW-1185">Reference proteome</keyword>